<reference evidence="1" key="1">
    <citation type="journal article" date="2013" name="J. Plant Res.">
        <title>Effect of fungi and light on seed germination of three Opuntia species from semiarid lands of central Mexico.</title>
        <authorList>
            <person name="Delgado-Sanchez P."/>
            <person name="Jimenez-Bremont J.F."/>
            <person name="Guerrero-Gonzalez Mde L."/>
            <person name="Flores J."/>
        </authorList>
    </citation>
    <scope>NUCLEOTIDE SEQUENCE</scope>
    <source>
        <tissue evidence="1">Cladode</tissue>
    </source>
</reference>
<reference evidence="1" key="2">
    <citation type="submission" date="2020-07" db="EMBL/GenBank/DDBJ databases">
        <authorList>
            <person name="Vera ALvarez R."/>
            <person name="Arias-Moreno D.M."/>
            <person name="Jimenez-Jacinto V."/>
            <person name="Jimenez-Bremont J.F."/>
            <person name="Swaminathan K."/>
            <person name="Moose S.P."/>
            <person name="Guerrero-Gonzalez M.L."/>
            <person name="Marino-Ramirez L."/>
            <person name="Landsman D."/>
            <person name="Rodriguez-Kessler M."/>
            <person name="Delgado-Sanchez P."/>
        </authorList>
    </citation>
    <scope>NUCLEOTIDE SEQUENCE</scope>
    <source>
        <tissue evidence="1">Cladode</tissue>
    </source>
</reference>
<accession>A0A7C9E1Y8</accession>
<dbReference type="EMBL" id="GISG01193745">
    <property type="protein sequence ID" value="MBA4656822.1"/>
    <property type="molecule type" value="Transcribed_RNA"/>
</dbReference>
<name>A0A7C9E1Y8_OPUST</name>
<proteinExistence type="predicted"/>
<sequence length="103" mass="10992">MVSDLSNEEVCFADSCLKACFKSVMSDWLFCVSNRSLTHSKAPTATKRPSTSAKDPKPGSVNCPLVAGMCRPHDSALLRIAFASGCDVVFSTAAASWRTSELS</sequence>
<protein>
    <submittedName>
        <fullName evidence="1">Uncharacterized protein</fullName>
    </submittedName>
</protein>
<evidence type="ECO:0000313" key="1">
    <source>
        <dbReference type="EMBL" id="MBA4656822.1"/>
    </source>
</evidence>
<dbReference type="EMBL" id="GISG01193744">
    <property type="protein sequence ID" value="MBA4656821.1"/>
    <property type="molecule type" value="Transcribed_RNA"/>
</dbReference>
<organism evidence="1">
    <name type="scientific">Opuntia streptacantha</name>
    <name type="common">Prickly pear cactus</name>
    <name type="synonym">Opuntia cardona</name>
    <dbReference type="NCBI Taxonomy" id="393608"/>
    <lineage>
        <taxon>Eukaryota</taxon>
        <taxon>Viridiplantae</taxon>
        <taxon>Streptophyta</taxon>
        <taxon>Embryophyta</taxon>
        <taxon>Tracheophyta</taxon>
        <taxon>Spermatophyta</taxon>
        <taxon>Magnoliopsida</taxon>
        <taxon>eudicotyledons</taxon>
        <taxon>Gunneridae</taxon>
        <taxon>Pentapetalae</taxon>
        <taxon>Caryophyllales</taxon>
        <taxon>Cactineae</taxon>
        <taxon>Cactaceae</taxon>
        <taxon>Opuntioideae</taxon>
        <taxon>Opuntia</taxon>
    </lineage>
</organism>
<dbReference type="EMBL" id="GISG01193746">
    <property type="protein sequence ID" value="MBA4656823.1"/>
    <property type="molecule type" value="Transcribed_RNA"/>
</dbReference>
<dbReference type="AlphaFoldDB" id="A0A7C9E1Y8"/>